<evidence type="ECO:0000313" key="2">
    <source>
        <dbReference type="EMBL" id="TKW17630.1"/>
    </source>
</evidence>
<feature type="transmembrane region" description="Helical" evidence="1">
    <location>
        <begin position="6"/>
        <end position="27"/>
    </location>
</feature>
<keyword evidence="1" id="KW-0812">Transmembrane</keyword>
<evidence type="ECO:0000256" key="1">
    <source>
        <dbReference type="SAM" id="Phobius"/>
    </source>
</evidence>
<accession>A0A4U6UMT1</accession>
<dbReference type="EMBL" id="CM016556">
    <property type="protein sequence ID" value="TKW17630.1"/>
    <property type="molecule type" value="Genomic_DNA"/>
</dbReference>
<keyword evidence="1" id="KW-0472">Membrane</keyword>
<proteinExistence type="predicted"/>
<keyword evidence="3" id="KW-1185">Reference proteome</keyword>
<sequence length="39" mass="4803">MHVLYFLVRLVLMFMYICPSSQPYLYFCSIHFILPFECH</sequence>
<dbReference type="AlphaFoldDB" id="A0A4U6UMT1"/>
<reference evidence="2" key="1">
    <citation type="submission" date="2019-03" db="EMBL/GenBank/DDBJ databases">
        <title>WGS assembly of Setaria viridis.</title>
        <authorList>
            <person name="Huang P."/>
            <person name="Jenkins J."/>
            <person name="Grimwood J."/>
            <person name="Barry K."/>
            <person name="Healey A."/>
            <person name="Mamidi S."/>
            <person name="Sreedasyam A."/>
            <person name="Shu S."/>
            <person name="Feldman M."/>
            <person name="Wu J."/>
            <person name="Yu Y."/>
            <person name="Chen C."/>
            <person name="Johnson J."/>
            <person name="Rokhsar D."/>
            <person name="Baxter I."/>
            <person name="Schmutz J."/>
            <person name="Brutnell T."/>
            <person name="Kellogg E."/>
        </authorList>
    </citation>
    <scope>NUCLEOTIDE SEQUENCE [LARGE SCALE GENOMIC DNA]</scope>
</reference>
<protein>
    <submittedName>
        <fullName evidence="2">Uncharacterized protein</fullName>
    </submittedName>
</protein>
<organism evidence="2 3">
    <name type="scientific">Setaria viridis</name>
    <name type="common">Green bristlegrass</name>
    <name type="synonym">Setaria italica subsp. viridis</name>
    <dbReference type="NCBI Taxonomy" id="4556"/>
    <lineage>
        <taxon>Eukaryota</taxon>
        <taxon>Viridiplantae</taxon>
        <taxon>Streptophyta</taxon>
        <taxon>Embryophyta</taxon>
        <taxon>Tracheophyta</taxon>
        <taxon>Spermatophyta</taxon>
        <taxon>Magnoliopsida</taxon>
        <taxon>Liliopsida</taxon>
        <taxon>Poales</taxon>
        <taxon>Poaceae</taxon>
        <taxon>PACMAD clade</taxon>
        <taxon>Panicoideae</taxon>
        <taxon>Panicodae</taxon>
        <taxon>Paniceae</taxon>
        <taxon>Cenchrinae</taxon>
        <taxon>Setaria</taxon>
    </lineage>
</organism>
<evidence type="ECO:0000313" key="3">
    <source>
        <dbReference type="Proteomes" id="UP000298652"/>
    </source>
</evidence>
<dbReference type="Gramene" id="TKW17630">
    <property type="protein sequence ID" value="TKW17630"/>
    <property type="gene ID" value="SEVIR_5G380766v2"/>
</dbReference>
<dbReference type="Proteomes" id="UP000298652">
    <property type="component" value="Chromosome 5"/>
</dbReference>
<gene>
    <name evidence="2" type="ORF">SEVIR_5G380766v2</name>
</gene>
<name>A0A4U6UMT1_SETVI</name>
<keyword evidence="1" id="KW-1133">Transmembrane helix</keyword>